<evidence type="ECO:0000313" key="10">
    <source>
        <dbReference type="EMBL" id="PKQ66320.1"/>
    </source>
</evidence>
<organism evidence="10 11">
    <name type="scientific">Raineya orbicola</name>
    <dbReference type="NCBI Taxonomy" id="2016530"/>
    <lineage>
        <taxon>Bacteria</taxon>
        <taxon>Pseudomonadati</taxon>
        <taxon>Bacteroidota</taxon>
        <taxon>Cytophagia</taxon>
        <taxon>Cytophagales</taxon>
        <taxon>Raineyaceae</taxon>
        <taxon>Raineya</taxon>
    </lineage>
</organism>
<evidence type="ECO:0000259" key="9">
    <source>
        <dbReference type="Pfam" id="PF13231"/>
    </source>
</evidence>
<keyword evidence="4 10" id="KW-0808">Transferase</keyword>
<keyword evidence="2" id="KW-1003">Cell membrane</keyword>
<dbReference type="GO" id="GO:0016763">
    <property type="term" value="F:pentosyltransferase activity"/>
    <property type="evidence" value="ECO:0007669"/>
    <property type="project" value="TreeGrafter"/>
</dbReference>
<feature type="transmembrane region" description="Helical" evidence="8">
    <location>
        <begin position="235"/>
        <end position="253"/>
    </location>
</feature>
<keyword evidence="11" id="KW-1185">Reference proteome</keyword>
<keyword evidence="7 8" id="KW-0472">Membrane</keyword>
<feature type="transmembrane region" description="Helical" evidence="8">
    <location>
        <begin position="302"/>
        <end position="321"/>
    </location>
</feature>
<evidence type="ECO:0000313" key="11">
    <source>
        <dbReference type="Proteomes" id="UP000233387"/>
    </source>
</evidence>
<evidence type="ECO:0000256" key="3">
    <source>
        <dbReference type="ARBA" id="ARBA00022676"/>
    </source>
</evidence>
<evidence type="ECO:0000256" key="4">
    <source>
        <dbReference type="ARBA" id="ARBA00022679"/>
    </source>
</evidence>
<comment type="subcellular location">
    <subcellularLocation>
        <location evidence="1">Cell membrane</location>
        <topology evidence="1">Multi-pass membrane protein</topology>
    </subcellularLocation>
</comment>
<feature type="transmembrane region" description="Helical" evidence="8">
    <location>
        <begin position="7"/>
        <end position="25"/>
    </location>
</feature>
<dbReference type="InterPro" id="IPR038731">
    <property type="entry name" value="RgtA/B/C-like"/>
</dbReference>
<keyword evidence="6 8" id="KW-1133">Transmembrane helix</keyword>
<proteinExistence type="predicted"/>
<dbReference type="EMBL" id="NKXO01000049">
    <property type="protein sequence ID" value="PKQ66320.1"/>
    <property type="molecule type" value="Genomic_DNA"/>
</dbReference>
<dbReference type="GO" id="GO:0009103">
    <property type="term" value="P:lipopolysaccharide biosynthetic process"/>
    <property type="evidence" value="ECO:0007669"/>
    <property type="project" value="UniProtKB-ARBA"/>
</dbReference>
<evidence type="ECO:0000256" key="5">
    <source>
        <dbReference type="ARBA" id="ARBA00022692"/>
    </source>
</evidence>
<feature type="transmembrane region" description="Helical" evidence="8">
    <location>
        <begin position="210"/>
        <end position="228"/>
    </location>
</feature>
<keyword evidence="3 10" id="KW-0328">Glycosyltransferase</keyword>
<dbReference type="InterPro" id="IPR050297">
    <property type="entry name" value="LipidA_mod_glycosyltrf_83"/>
</dbReference>
<dbReference type="PANTHER" id="PTHR33908">
    <property type="entry name" value="MANNOSYLTRANSFERASE YKCB-RELATED"/>
    <property type="match status" value="1"/>
</dbReference>
<comment type="caution">
    <text evidence="10">The sequence shown here is derived from an EMBL/GenBank/DDBJ whole genome shotgun (WGS) entry which is preliminary data.</text>
</comment>
<evidence type="ECO:0000256" key="6">
    <source>
        <dbReference type="ARBA" id="ARBA00022989"/>
    </source>
</evidence>
<protein>
    <submittedName>
        <fullName evidence="10">Dolichyl-phosphate-mannose-protein mannosyltransferase</fullName>
    </submittedName>
</protein>
<feature type="domain" description="Glycosyltransferase RgtA/B/C/D-like" evidence="9">
    <location>
        <begin position="114"/>
        <end position="253"/>
    </location>
</feature>
<feature type="transmembrane region" description="Helical" evidence="8">
    <location>
        <begin position="362"/>
        <end position="381"/>
    </location>
</feature>
<feature type="transmembrane region" description="Helical" evidence="8">
    <location>
        <begin position="333"/>
        <end position="350"/>
    </location>
</feature>
<feature type="transmembrane region" description="Helical" evidence="8">
    <location>
        <begin position="388"/>
        <end position="410"/>
    </location>
</feature>
<feature type="transmembrane region" description="Helical" evidence="8">
    <location>
        <begin position="109"/>
        <end position="131"/>
    </location>
</feature>
<keyword evidence="5 8" id="KW-0812">Transmembrane</keyword>
<reference evidence="10 11" key="1">
    <citation type="submission" date="2017-06" db="EMBL/GenBank/DDBJ databases">
        <title>Raineya orbicola gen. nov., sp. nov. a slightly thermophilic bacterium of the phylum Bacteroidetes and the description of Raineyaceae fam. nov.</title>
        <authorList>
            <person name="Albuquerque L."/>
            <person name="Polonia A.R.M."/>
            <person name="Barroso C."/>
            <person name="Froufe H.J.C."/>
            <person name="Lage O."/>
            <person name="Lobo-Da-Cunha A."/>
            <person name="Egas C."/>
            <person name="Da Costa M.S."/>
        </authorList>
    </citation>
    <scope>NUCLEOTIDE SEQUENCE [LARGE SCALE GENOMIC DNA]</scope>
    <source>
        <strain evidence="10 11">SPSPC-11</strain>
    </source>
</reference>
<evidence type="ECO:0000256" key="2">
    <source>
        <dbReference type="ARBA" id="ARBA00022475"/>
    </source>
</evidence>
<sequence>MSTKLSKFLVFVLIICYAFILGTRINTGLPYLYHWDEPLLSVSALNMLKRGDLKPKYVEICYGGVMRNTIYALDAIYLWYLQITDKIKNKNEIKTNIEEEFRTISHPEFILIGRIVVVLYALLSLILIYLISKTYTSNNIISFIAPLALSFTSYQYLEHSTFANVDIPMVTWFLASCYFSLKYHCNKKIIYIYVSVWASSMAMATKLSGILAFVNPFLAFLLNHKYLLDLKRIKTYSILLKLFLVAVMNFLLWNPNIITDTENYVNWNKWIIEIYKTGGGHFSKEPGWEHFSFQLNVAKEDLGIIIFYGFWISILFSFVKIQGGTIRFNISEKYWIIFIPFFTYLIYMSYQKVAYHRNFMMLYPYLSIGFALTINELVQVISHKFLKLIPLIIIFIGIYFLFLPEFLHFYQDSIERYQNKDTRTQSIQRLEEIIKNKFQGNAIVGIAKDLQISEYDLKKITYPVIFFNQKDIDSASKQCNILVTTKYFNISKNSLVKADTLNFLSQKYETIDSIAGNPMFCDEDVVLRQTPHINPTILFLKGTSYDKIEYLQVYTSKRIEFITNQIITVFENFLPKGKYLIKIFSEGSLINNEGVHFKVLINGDVIKDFYSTKPDDVFLIEFALPTTKKIKLEIEMDNDLYLPEKGIDRNGFIRKVTLLKKLHDR</sequence>
<evidence type="ECO:0000256" key="7">
    <source>
        <dbReference type="ARBA" id="ARBA00023136"/>
    </source>
</evidence>
<accession>A0A2N3I7Q1</accession>
<dbReference type="GO" id="GO:0005886">
    <property type="term" value="C:plasma membrane"/>
    <property type="evidence" value="ECO:0007669"/>
    <property type="project" value="UniProtKB-SubCell"/>
</dbReference>
<dbReference type="AlphaFoldDB" id="A0A2N3I7Q1"/>
<evidence type="ECO:0000256" key="8">
    <source>
        <dbReference type="SAM" id="Phobius"/>
    </source>
</evidence>
<dbReference type="Proteomes" id="UP000233387">
    <property type="component" value="Unassembled WGS sequence"/>
</dbReference>
<evidence type="ECO:0000256" key="1">
    <source>
        <dbReference type="ARBA" id="ARBA00004651"/>
    </source>
</evidence>
<gene>
    <name evidence="10" type="ORF">Rain11_2410</name>
</gene>
<name>A0A2N3I7Q1_9BACT</name>
<feature type="transmembrane region" description="Helical" evidence="8">
    <location>
        <begin position="138"/>
        <end position="156"/>
    </location>
</feature>
<dbReference type="PANTHER" id="PTHR33908:SF11">
    <property type="entry name" value="MEMBRANE PROTEIN"/>
    <property type="match status" value="1"/>
</dbReference>
<dbReference type="Pfam" id="PF13231">
    <property type="entry name" value="PMT_2"/>
    <property type="match status" value="1"/>
</dbReference>